<evidence type="ECO:0000256" key="1">
    <source>
        <dbReference type="ARBA" id="ARBA00004123"/>
    </source>
</evidence>
<dbReference type="AlphaFoldDB" id="A0A9K3I2A4"/>
<protein>
    <submittedName>
        <fullName evidence="7">Transcription factor WRKY family</fullName>
    </submittedName>
</protein>
<comment type="caution">
    <text evidence="7">The sequence shown here is derived from an EMBL/GenBank/DDBJ whole genome shotgun (WGS) entry which is preliminary data.</text>
</comment>
<comment type="subcellular location">
    <subcellularLocation>
        <location evidence="1">Nucleus</location>
    </subcellularLocation>
</comment>
<keyword evidence="8" id="KW-1185">Reference proteome</keyword>
<evidence type="ECO:0000256" key="5">
    <source>
        <dbReference type="ARBA" id="ARBA00023242"/>
    </source>
</evidence>
<keyword evidence="4" id="KW-0804">Transcription</keyword>
<dbReference type="PROSITE" id="PS50811">
    <property type="entry name" value="WRKY"/>
    <property type="match status" value="1"/>
</dbReference>
<dbReference type="Gramene" id="mRNA:HanXRQr2_Chr09g0367411">
    <property type="protein sequence ID" value="mRNA:HanXRQr2_Chr09g0367411"/>
    <property type="gene ID" value="HanXRQr2_Chr09g0367411"/>
</dbReference>
<organism evidence="7 8">
    <name type="scientific">Helianthus annuus</name>
    <name type="common">Common sunflower</name>
    <dbReference type="NCBI Taxonomy" id="4232"/>
    <lineage>
        <taxon>Eukaryota</taxon>
        <taxon>Viridiplantae</taxon>
        <taxon>Streptophyta</taxon>
        <taxon>Embryophyta</taxon>
        <taxon>Tracheophyta</taxon>
        <taxon>Spermatophyta</taxon>
        <taxon>Magnoliopsida</taxon>
        <taxon>eudicotyledons</taxon>
        <taxon>Gunneridae</taxon>
        <taxon>Pentapetalae</taxon>
        <taxon>asterids</taxon>
        <taxon>campanulids</taxon>
        <taxon>Asterales</taxon>
        <taxon>Asteraceae</taxon>
        <taxon>Asteroideae</taxon>
        <taxon>Heliantheae alliance</taxon>
        <taxon>Heliantheae</taxon>
        <taxon>Helianthus</taxon>
    </lineage>
</organism>
<keyword evidence="5" id="KW-0539">Nucleus</keyword>
<dbReference type="Proteomes" id="UP000215914">
    <property type="component" value="Unassembled WGS sequence"/>
</dbReference>
<dbReference type="Gene3D" id="2.20.25.80">
    <property type="entry name" value="WRKY domain"/>
    <property type="match status" value="1"/>
</dbReference>
<dbReference type="InterPro" id="IPR036576">
    <property type="entry name" value="WRKY_dom_sf"/>
</dbReference>
<gene>
    <name evidence="7" type="ORF">HanXRQr2_Chr09g0367411</name>
</gene>
<dbReference type="GO" id="GO:0003700">
    <property type="term" value="F:DNA-binding transcription factor activity"/>
    <property type="evidence" value="ECO:0007669"/>
    <property type="project" value="InterPro"/>
</dbReference>
<keyword evidence="3" id="KW-0238">DNA-binding</keyword>
<reference evidence="7" key="1">
    <citation type="journal article" date="2017" name="Nature">
        <title>The sunflower genome provides insights into oil metabolism, flowering and Asterid evolution.</title>
        <authorList>
            <person name="Badouin H."/>
            <person name="Gouzy J."/>
            <person name="Grassa C.J."/>
            <person name="Murat F."/>
            <person name="Staton S.E."/>
            <person name="Cottret L."/>
            <person name="Lelandais-Briere C."/>
            <person name="Owens G.L."/>
            <person name="Carrere S."/>
            <person name="Mayjonade B."/>
            <person name="Legrand L."/>
            <person name="Gill N."/>
            <person name="Kane N.C."/>
            <person name="Bowers J.E."/>
            <person name="Hubner S."/>
            <person name="Bellec A."/>
            <person name="Berard A."/>
            <person name="Berges H."/>
            <person name="Blanchet N."/>
            <person name="Boniface M.C."/>
            <person name="Brunel D."/>
            <person name="Catrice O."/>
            <person name="Chaidir N."/>
            <person name="Claudel C."/>
            <person name="Donnadieu C."/>
            <person name="Faraut T."/>
            <person name="Fievet G."/>
            <person name="Helmstetter N."/>
            <person name="King M."/>
            <person name="Knapp S.J."/>
            <person name="Lai Z."/>
            <person name="Le Paslier M.C."/>
            <person name="Lippi Y."/>
            <person name="Lorenzon L."/>
            <person name="Mandel J.R."/>
            <person name="Marage G."/>
            <person name="Marchand G."/>
            <person name="Marquand E."/>
            <person name="Bret-Mestries E."/>
            <person name="Morien E."/>
            <person name="Nambeesan S."/>
            <person name="Nguyen T."/>
            <person name="Pegot-Espagnet P."/>
            <person name="Pouilly N."/>
            <person name="Raftis F."/>
            <person name="Sallet E."/>
            <person name="Schiex T."/>
            <person name="Thomas J."/>
            <person name="Vandecasteele C."/>
            <person name="Vares D."/>
            <person name="Vear F."/>
            <person name="Vautrin S."/>
            <person name="Crespi M."/>
            <person name="Mangin B."/>
            <person name="Burke J.M."/>
            <person name="Salse J."/>
            <person name="Munos S."/>
            <person name="Vincourt P."/>
            <person name="Rieseberg L.H."/>
            <person name="Langlade N.B."/>
        </authorList>
    </citation>
    <scope>NUCLEOTIDE SEQUENCE</scope>
    <source>
        <tissue evidence="7">Leaves</tissue>
    </source>
</reference>
<reference evidence="7" key="2">
    <citation type="submission" date="2020-06" db="EMBL/GenBank/DDBJ databases">
        <title>Helianthus annuus Genome sequencing and assembly Release 2.</title>
        <authorList>
            <person name="Gouzy J."/>
            <person name="Langlade N."/>
            <person name="Munos S."/>
        </authorList>
    </citation>
    <scope>NUCLEOTIDE SEQUENCE</scope>
    <source>
        <tissue evidence="7">Leaves</tissue>
    </source>
</reference>
<dbReference type="GO" id="GO:0043565">
    <property type="term" value="F:sequence-specific DNA binding"/>
    <property type="evidence" value="ECO:0007669"/>
    <property type="project" value="InterPro"/>
</dbReference>
<evidence type="ECO:0000256" key="4">
    <source>
        <dbReference type="ARBA" id="ARBA00023163"/>
    </source>
</evidence>
<evidence type="ECO:0000256" key="2">
    <source>
        <dbReference type="ARBA" id="ARBA00023015"/>
    </source>
</evidence>
<evidence type="ECO:0000313" key="8">
    <source>
        <dbReference type="Proteomes" id="UP000215914"/>
    </source>
</evidence>
<evidence type="ECO:0000256" key="3">
    <source>
        <dbReference type="ARBA" id="ARBA00023125"/>
    </source>
</evidence>
<feature type="domain" description="WRKY" evidence="6">
    <location>
        <begin position="14"/>
        <end position="59"/>
    </location>
</feature>
<keyword evidence="2" id="KW-0805">Transcription regulation</keyword>
<dbReference type="InterPro" id="IPR003657">
    <property type="entry name" value="WRKY_dom"/>
</dbReference>
<name>A0A9K3I2A4_HELAN</name>
<dbReference type="GO" id="GO:0005634">
    <property type="term" value="C:nucleus"/>
    <property type="evidence" value="ECO:0007669"/>
    <property type="project" value="UniProtKB-SubCell"/>
</dbReference>
<proteinExistence type="predicted"/>
<sequence>MDSTTNCLGILEMMEEELSNDGWAGRKYGQKCIKGSPYQRWWLIKEAMVMKSTTGEGVRCGRCKCHFATCSGISRWIRAADKPKGTFTKKPMLEGL</sequence>
<dbReference type="SUPFAM" id="SSF118290">
    <property type="entry name" value="WRKY DNA-binding domain"/>
    <property type="match status" value="1"/>
</dbReference>
<accession>A0A9K3I2A4</accession>
<evidence type="ECO:0000259" key="6">
    <source>
        <dbReference type="PROSITE" id="PS50811"/>
    </source>
</evidence>
<dbReference type="EMBL" id="MNCJ02000324">
    <property type="protein sequence ID" value="KAF5789138.1"/>
    <property type="molecule type" value="Genomic_DNA"/>
</dbReference>
<evidence type="ECO:0000313" key="7">
    <source>
        <dbReference type="EMBL" id="KAF5789138.1"/>
    </source>
</evidence>